<reference evidence="2" key="1">
    <citation type="submission" date="2016-04" db="EMBL/GenBank/DDBJ databases">
        <authorList>
            <person name="Calderon-Fernandez G.M.Sr."/>
        </authorList>
    </citation>
    <scope>NUCLEOTIDE SEQUENCE</scope>
    <source>
        <strain evidence="2">Int1</strain>
        <tissue evidence="2">Integument</tissue>
    </source>
</reference>
<evidence type="ECO:0000256" key="1">
    <source>
        <dbReference type="SAM" id="MobiDB-lite"/>
    </source>
</evidence>
<feature type="compositionally biased region" description="Polar residues" evidence="1">
    <location>
        <begin position="135"/>
        <end position="150"/>
    </location>
</feature>
<feature type="region of interest" description="Disordered" evidence="1">
    <location>
        <begin position="130"/>
        <end position="193"/>
    </location>
</feature>
<dbReference type="AlphaFoldDB" id="A0A170XGM9"/>
<accession>A0A170XGM9</accession>
<feature type="non-terminal residue" evidence="2">
    <location>
        <position position="193"/>
    </location>
</feature>
<reference evidence="2" key="2">
    <citation type="journal article" date="2017" name="J. Med. Entomol.">
        <title>Transcriptome Analysis of the Triatoma infestans (Hemiptera: Reduviidae) Integument.</title>
        <authorList>
            <person name="Calderon-Fernandez G.M."/>
            <person name="Moriconi D.E."/>
            <person name="Dulbecco A.B."/>
            <person name="Juarez M.P."/>
        </authorList>
    </citation>
    <scope>NUCLEOTIDE SEQUENCE</scope>
    <source>
        <strain evidence="2">Int1</strain>
        <tissue evidence="2">Integument</tissue>
    </source>
</reference>
<feature type="compositionally biased region" description="Polar residues" evidence="1">
    <location>
        <begin position="164"/>
        <end position="193"/>
    </location>
</feature>
<sequence>MNKLKESKLDNAINAFYNGEWAEGFENGVYTSETATSFIENPEMDYPLQFNDSLNESCDDKTITGNEAGDEGSDNLIVPIPTLAETNILQTSLEGKTIDIDLGINDGKLLSSTGVFLRQLTLVSQTMKNKDTIDSDSGNDFGSNTQSVSTSEKDSAELNESVEETTISRNNVEMNTSAENNNKISNSPNEQSA</sequence>
<proteinExistence type="predicted"/>
<name>A0A170XGM9_TRIIF</name>
<dbReference type="EMBL" id="GEMB01004435">
    <property type="protein sequence ID" value="JAR98842.1"/>
    <property type="molecule type" value="Transcribed_RNA"/>
</dbReference>
<protein>
    <submittedName>
        <fullName evidence="2">Zinc finger protein 346-like protein</fullName>
    </submittedName>
</protein>
<evidence type="ECO:0000313" key="2">
    <source>
        <dbReference type="EMBL" id="JAR98842.1"/>
    </source>
</evidence>
<organism evidence="2">
    <name type="scientific">Triatoma infestans</name>
    <name type="common">Assassin bug</name>
    <dbReference type="NCBI Taxonomy" id="30076"/>
    <lineage>
        <taxon>Eukaryota</taxon>
        <taxon>Metazoa</taxon>
        <taxon>Ecdysozoa</taxon>
        <taxon>Arthropoda</taxon>
        <taxon>Hexapoda</taxon>
        <taxon>Insecta</taxon>
        <taxon>Pterygota</taxon>
        <taxon>Neoptera</taxon>
        <taxon>Paraneoptera</taxon>
        <taxon>Hemiptera</taxon>
        <taxon>Heteroptera</taxon>
        <taxon>Panheteroptera</taxon>
        <taxon>Cimicomorpha</taxon>
        <taxon>Reduviidae</taxon>
        <taxon>Triatominae</taxon>
        <taxon>Triatoma</taxon>
    </lineage>
</organism>